<proteinExistence type="predicted"/>
<dbReference type="Proteomes" id="UP000007800">
    <property type="component" value="Unassembled WGS sequence"/>
</dbReference>
<sequence>MRIFINNADTYVGSALCADLQNILETPTRIYATLKGGEECQVPLPVKRIVSRRDHCNILKATAQSQLAVFDLHSSDLEEVDFVLRRLKSEPIDQPLVLILISNVMVWAKTKPSNAGEASVSESARDDASAADQFTTPTLPVKLPRMLMLDHSGWRRGIHRCRVVQTGAFESLLELENTGDVSSIIELRGEHYVVRRLLGDTLRERYDDFRAAWLGQETHRIIGDGDNIIPTLHVRDLARCVKHLSAATEKQPYIVAVDESFTDQKGILTAVVNHLGAGVPIPSISRDQAVACLDGREPFLLDLRFRASDFLHQPEFSWWSKEGPVAAIEKLIEEFCTWRNLRPLKLVLIGPPASGKSFYATKVAENYRLAHITVGPVIEGALKRGREVKELIDPENQEDGIEAVDVDSLLEKDRYGKFTISNLLGSYAELIHELCG</sequence>
<accession>C5KAD2</accession>
<evidence type="ECO:0000313" key="2">
    <source>
        <dbReference type="Proteomes" id="UP000007800"/>
    </source>
</evidence>
<dbReference type="EMBL" id="GG671749">
    <property type="protein sequence ID" value="EER18593.1"/>
    <property type="molecule type" value="Genomic_DNA"/>
</dbReference>
<dbReference type="RefSeq" id="XP_002786797.1">
    <property type="nucleotide sequence ID" value="XM_002786751.1"/>
</dbReference>
<keyword evidence="2" id="KW-1185">Reference proteome</keyword>
<dbReference type="GeneID" id="9048556"/>
<dbReference type="SUPFAM" id="SSF52540">
    <property type="entry name" value="P-loop containing nucleoside triphosphate hydrolases"/>
    <property type="match status" value="1"/>
</dbReference>
<dbReference type="InterPro" id="IPR027417">
    <property type="entry name" value="P-loop_NTPase"/>
</dbReference>
<dbReference type="Gene3D" id="3.40.50.300">
    <property type="entry name" value="P-loop containing nucleotide triphosphate hydrolases"/>
    <property type="match status" value="1"/>
</dbReference>
<name>C5KAD2_PERM5</name>
<protein>
    <recommendedName>
        <fullName evidence="3">Adenylate kinase</fullName>
    </recommendedName>
</protein>
<evidence type="ECO:0000313" key="1">
    <source>
        <dbReference type="EMBL" id="EER18593.1"/>
    </source>
</evidence>
<dbReference type="OrthoDB" id="10262413at2759"/>
<reference evidence="1 2" key="1">
    <citation type="submission" date="2008-07" db="EMBL/GenBank/DDBJ databases">
        <authorList>
            <person name="El-Sayed N."/>
            <person name="Caler E."/>
            <person name="Inman J."/>
            <person name="Amedeo P."/>
            <person name="Hass B."/>
            <person name="Wortman J."/>
        </authorList>
    </citation>
    <scope>NUCLEOTIDE SEQUENCE [LARGE SCALE GENOMIC DNA]</scope>
    <source>
        <strain evidence="2">ATCC 50983 / TXsc</strain>
    </source>
</reference>
<gene>
    <name evidence="1" type="ORF">Pmar_PMAR008923</name>
</gene>
<dbReference type="InParanoid" id="C5KAD2"/>
<evidence type="ECO:0008006" key="3">
    <source>
        <dbReference type="Google" id="ProtNLM"/>
    </source>
</evidence>
<dbReference type="AlphaFoldDB" id="C5KAD2"/>
<organism evidence="2">
    <name type="scientific">Perkinsus marinus (strain ATCC 50983 / TXsc)</name>
    <dbReference type="NCBI Taxonomy" id="423536"/>
    <lineage>
        <taxon>Eukaryota</taxon>
        <taxon>Sar</taxon>
        <taxon>Alveolata</taxon>
        <taxon>Perkinsozoa</taxon>
        <taxon>Perkinsea</taxon>
        <taxon>Perkinsida</taxon>
        <taxon>Perkinsidae</taxon>
        <taxon>Perkinsus</taxon>
    </lineage>
</organism>